<dbReference type="Pfam" id="PF00498">
    <property type="entry name" value="FHA"/>
    <property type="match status" value="1"/>
</dbReference>
<sequence>MTAVANLPSLQQNNRPRWDISGGQVTCDPINADKVARRFASKKIVQRPKTLPAVTTLSTLSPSTATVQSKYQVNGTLMSGSTVDNGTWASAGAKKKTSKPEPWLNRRSNSIPNFKVPSTRPSVEFSANELIVRSPGNAPSSQRSQSISSINSSHKSSGNRSQNQIVASKPPVLYLISMNGTFDRKKISVPFYPESVRIGRQTNTKTTPTPLNGYFDSKVLSRQHAELWSDKSGIIWIKDIKSSNGTFVNGARLSPENRESEPHELETHDQLDLGIDIVSEDQKTVVHHKVAAKVEYAGFAETVESIEFDEFNSTSSANIGLHPAQLQARGRIEPHHPNGNGKRSGTTTGIANNLMSLGQQRQMKFWMTPITVEQIVKRLTNEMRMARLQTSELRKTHDFLGSLLDTSKVEQADKSIVNEALKSTAFLNNINRPEPTTCFSAPPAPPPQQPLPEKPDFARSTDNQSQASYTRRVNPERSTSISGISQARPGTSGQAVSLVEALAVAKKEIDSQTEKMRELEAQLLKEKKTREYAEYVARQLGLQSETRRNELLTVGLEQSVIEETFKPHLDVSNHKINKMGELKGQLETCKARTEAAMAERDADQKSLAEMVEKIRLDKVEQNKQFPHETEFCDKLSEEPSLLEGNRAPINISQQEPIKQEFQSNFKSQSSWTNEAESTIGILSKNNNYCEPFLNHHAAPFASMLGIVLIG</sequence>
<dbReference type="OrthoDB" id="687730at2759"/>
<feature type="non-terminal residue" evidence="4">
    <location>
        <position position="710"/>
    </location>
</feature>
<dbReference type="SMART" id="SM00240">
    <property type="entry name" value="FHA"/>
    <property type="match status" value="1"/>
</dbReference>
<organism evidence="4 5">
    <name type="scientific">Erysiphe pulchra</name>
    <dbReference type="NCBI Taxonomy" id="225359"/>
    <lineage>
        <taxon>Eukaryota</taxon>
        <taxon>Fungi</taxon>
        <taxon>Dikarya</taxon>
        <taxon>Ascomycota</taxon>
        <taxon>Pezizomycotina</taxon>
        <taxon>Leotiomycetes</taxon>
        <taxon>Erysiphales</taxon>
        <taxon>Erysiphaceae</taxon>
        <taxon>Erysiphe</taxon>
    </lineage>
</organism>
<feature type="region of interest" description="Disordered" evidence="2">
    <location>
        <begin position="133"/>
        <end position="164"/>
    </location>
</feature>
<accession>A0A2S4PNT2</accession>
<dbReference type="InterPro" id="IPR051176">
    <property type="entry name" value="Cent_Immune-Sig_Mod"/>
</dbReference>
<evidence type="ECO:0000256" key="1">
    <source>
        <dbReference type="SAM" id="Coils"/>
    </source>
</evidence>
<comment type="caution">
    <text evidence="4">The sequence shown here is derived from an EMBL/GenBank/DDBJ whole genome shotgun (WGS) entry which is preliminary data.</text>
</comment>
<keyword evidence="1" id="KW-0175">Coiled coil</keyword>
<protein>
    <recommendedName>
        <fullName evidence="3">FHA domain-containing protein</fullName>
    </recommendedName>
</protein>
<dbReference type="PROSITE" id="PS50006">
    <property type="entry name" value="FHA_DOMAIN"/>
    <property type="match status" value="1"/>
</dbReference>
<dbReference type="STRING" id="225359.A0A2S4PNT2"/>
<feature type="region of interest" description="Disordered" evidence="2">
    <location>
        <begin position="1"/>
        <end position="21"/>
    </location>
</feature>
<dbReference type="PANTHER" id="PTHR15715:SF46">
    <property type="entry name" value="TO VACUOLE TARGETING VPS64, PUTATIVE (AFU_ORTHOLOGUE AFUA_2G02420)-RELATED"/>
    <property type="match status" value="1"/>
</dbReference>
<feature type="compositionally biased region" description="Low complexity" evidence="2">
    <location>
        <begin position="140"/>
        <end position="163"/>
    </location>
</feature>
<dbReference type="Gene3D" id="2.60.200.20">
    <property type="match status" value="1"/>
</dbReference>
<dbReference type="Proteomes" id="UP000237438">
    <property type="component" value="Unassembled WGS sequence"/>
</dbReference>
<dbReference type="AlphaFoldDB" id="A0A2S4PNT2"/>
<feature type="domain" description="FHA" evidence="3">
    <location>
        <begin position="196"/>
        <end position="253"/>
    </location>
</feature>
<proteinExistence type="predicted"/>
<gene>
    <name evidence="4" type="ORF">EPUL_003589</name>
</gene>
<dbReference type="GO" id="GO:0005737">
    <property type="term" value="C:cytoplasm"/>
    <property type="evidence" value="ECO:0007669"/>
    <property type="project" value="TreeGrafter"/>
</dbReference>
<evidence type="ECO:0000259" key="3">
    <source>
        <dbReference type="PROSITE" id="PS50006"/>
    </source>
</evidence>
<evidence type="ECO:0000313" key="4">
    <source>
        <dbReference type="EMBL" id="POS83686.1"/>
    </source>
</evidence>
<feature type="compositionally biased region" description="Polar residues" evidence="2">
    <location>
        <begin position="78"/>
        <end position="88"/>
    </location>
</feature>
<name>A0A2S4PNT2_9PEZI</name>
<dbReference type="InterPro" id="IPR000253">
    <property type="entry name" value="FHA_dom"/>
</dbReference>
<keyword evidence="5" id="KW-1185">Reference proteome</keyword>
<dbReference type="PANTHER" id="PTHR15715">
    <property type="entry name" value="CENTROSOMAL PROTEIN OF 170 KDA"/>
    <property type="match status" value="1"/>
</dbReference>
<feature type="coiled-coil region" evidence="1">
    <location>
        <begin position="502"/>
        <end position="529"/>
    </location>
</feature>
<feature type="region of interest" description="Disordered" evidence="2">
    <location>
        <begin position="78"/>
        <end position="120"/>
    </location>
</feature>
<reference evidence="4 5" key="1">
    <citation type="submission" date="2017-10" db="EMBL/GenBank/DDBJ databases">
        <title>Development of genomic resources for the powdery mildew, Erysiphe pulchra.</title>
        <authorList>
            <person name="Wadl P.A."/>
            <person name="Mack B.M."/>
            <person name="Moore G."/>
            <person name="Beltz S.B."/>
        </authorList>
    </citation>
    <scope>NUCLEOTIDE SEQUENCE [LARGE SCALE GENOMIC DNA]</scope>
    <source>
        <strain evidence="4">Cflorida</strain>
    </source>
</reference>
<feature type="compositionally biased region" description="Pro residues" evidence="2">
    <location>
        <begin position="442"/>
        <end position="452"/>
    </location>
</feature>
<dbReference type="EMBL" id="PEDP01001418">
    <property type="protein sequence ID" value="POS83686.1"/>
    <property type="molecule type" value="Genomic_DNA"/>
</dbReference>
<evidence type="ECO:0000256" key="2">
    <source>
        <dbReference type="SAM" id="MobiDB-lite"/>
    </source>
</evidence>
<evidence type="ECO:0000313" key="5">
    <source>
        <dbReference type="Proteomes" id="UP000237438"/>
    </source>
</evidence>
<dbReference type="SUPFAM" id="SSF49879">
    <property type="entry name" value="SMAD/FHA domain"/>
    <property type="match status" value="1"/>
</dbReference>
<feature type="region of interest" description="Disordered" evidence="2">
    <location>
        <begin position="434"/>
        <end position="490"/>
    </location>
</feature>
<dbReference type="InterPro" id="IPR008984">
    <property type="entry name" value="SMAD_FHA_dom_sf"/>
</dbReference>
<feature type="compositionally biased region" description="Polar residues" evidence="2">
    <location>
        <begin position="460"/>
        <end position="490"/>
    </location>
</feature>